<dbReference type="InParanoid" id="A0A165SM47"/>
<keyword evidence="12" id="KW-1185">Reference proteome</keyword>
<dbReference type="InterPro" id="IPR051334">
    <property type="entry name" value="SRPK"/>
</dbReference>
<dbReference type="AlphaFoldDB" id="A0A165SM47"/>
<feature type="binding site" evidence="9">
    <location>
        <position position="85"/>
    </location>
    <ligand>
        <name>ATP</name>
        <dbReference type="ChEBI" id="CHEBI:30616"/>
    </ligand>
</feature>
<accession>A0A165SM47</accession>
<feature type="domain" description="Protein kinase" evidence="10">
    <location>
        <begin position="56"/>
        <end position="405"/>
    </location>
</feature>
<sequence length="407" mass="45878">MSSIRNALKYILSPIVRSHKAKTRALPWPEEPLNLPTADGGGYYAATPGEVLNSQYIILRKLGWGQHSNVWLTRDNRQGTYMAIKILSAHATSAQGKISFELDLLKEIQSAGGTAGHEGFSYVVQLQDDFYLESQHGRHLCLATEVLGPSMNSVRRLFEEYKFPVHLVKDITRQLLLVLDFLHNDYIKPDNIHLAIENVETALANEPRRELPTVPDVAQFPTKPVLSQTVALSATQILTPGKLRITLADFGVAARADGFHVPIIQPVALRAPEVILGCGWGTSADIWNLGCMVFEFLTGRWLFRPRAVDPWTAEDYHLANMPPIAGEAFDIEFLRRSKHFHNYFRDDGRHLIPLVGAVDLPNALRNYHVLEEEELQICVAFLRLMLRLDPSNRATARQLLQHEWLTS</sequence>
<keyword evidence="5 11" id="KW-0418">Kinase</keyword>
<keyword evidence="6 9" id="KW-0067">ATP-binding</keyword>
<evidence type="ECO:0000256" key="6">
    <source>
        <dbReference type="ARBA" id="ARBA00022840"/>
    </source>
</evidence>
<evidence type="ECO:0000256" key="8">
    <source>
        <dbReference type="ARBA" id="ARBA00048679"/>
    </source>
</evidence>
<dbReference type="PANTHER" id="PTHR47634:SF9">
    <property type="entry name" value="PROTEIN KINASE DOMAIN-CONTAINING PROTEIN-RELATED"/>
    <property type="match status" value="1"/>
</dbReference>
<keyword evidence="3" id="KW-0808">Transferase</keyword>
<dbReference type="PROSITE" id="PS50011">
    <property type="entry name" value="PROTEIN_KINASE_DOM"/>
    <property type="match status" value="1"/>
</dbReference>
<evidence type="ECO:0000256" key="2">
    <source>
        <dbReference type="ARBA" id="ARBA00022527"/>
    </source>
</evidence>
<dbReference type="OrthoDB" id="5979581at2759"/>
<dbReference type="STRING" id="1314782.A0A165SM47"/>
<comment type="catalytic activity">
    <reaction evidence="7">
        <text>L-threonyl-[protein] + ATP = O-phospho-L-threonyl-[protein] + ADP + H(+)</text>
        <dbReference type="Rhea" id="RHEA:46608"/>
        <dbReference type="Rhea" id="RHEA-COMP:11060"/>
        <dbReference type="Rhea" id="RHEA-COMP:11605"/>
        <dbReference type="ChEBI" id="CHEBI:15378"/>
        <dbReference type="ChEBI" id="CHEBI:30013"/>
        <dbReference type="ChEBI" id="CHEBI:30616"/>
        <dbReference type="ChEBI" id="CHEBI:61977"/>
        <dbReference type="ChEBI" id="CHEBI:456216"/>
        <dbReference type="EC" id="2.7.11.1"/>
    </reaction>
</comment>
<evidence type="ECO:0000256" key="4">
    <source>
        <dbReference type="ARBA" id="ARBA00022741"/>
    </source>
</evidence>
<comment type="catalytic activity">
    <reaction evidence="8">
        <text>L-seryl-[protein] + ATP = O-phospho-L-seryl-[protein] + ADP + H(+)</text>
        <dbReference type="Rhea" id="RHEA:17989"/>
        <dbReference type="Rhea" id="RHEA-COMP:9863"/>
        <dbReference type="Rhea" id="RHEA-COMP:11604"/>
        <dbReference type="ChEBI" id="CHEBI:15378"/>
        <dbReference type="ChEBI" id="CHEBI:29999"/>
        <dbReference type="ChEBI" id="CHEBI:30616"/>
        <dbReference type="ChEBI" id="CHEBI:83421"/>
        <dbReference type="ChEBI" id="CHEBI:456216"/>
        <dbReference type="EC" id="2.7.11.1"/>
    </reaction>
</comment>
<dbReference type="InterPro" id="IPR000719">
    <property type="entry name" value="Prot_kinase_dom"/>
</dbReference>
<evidence type="ECO:0000256" key="3">
    <source>
        <dbReference type="ARBA" id="ARBA00022679"/>
    </source>
</evidence>
<evidence type="ECO:0000313" key="11">
    <source>
        <dbReference type="EMBL" id="KZT25370.1"/>
    </source>
</evidence>
<evidence type="ECO:0000259" key="10">
    <source>
        <dbReference type="PROSITE" id="PS50011"/>
    </source>
</evidence>
<name>A0A165SM47_9AGAM</name>
<evidence type="ECO:0000256" key="9">
    <source>
        <dbReference type="PROSITE-ProRule" id="PRU10141"/>
    </source>
</evidence>
<dbReference type="Pfam" id="PF00069">
    <property type="entry name" value="Pkinase"/>
    <property type="match status" value="1"/>
</dbReference>
<dbReference type="EMBL" id="KV425572">
    <property type="protein sequence ID" value="KZT25370.1"/>
    <property type="molecule type" value="Genomic_DNA"/>
</dbReference>
<evidence type="ECO:0000256" key="7">
    <source>
        <dbReference type="ARBA" id="ARBA00047899"/>
    </source>
</evidence>
<organism evidence="11 12">
    <name type="scientific">Neolentinus lepideus HHB14362 ss-1</name>
    <dbReference type="NCBI Taxonomy" id="1314782"/>
    <lineage>
        <taxon>Eukaryota</taxon>
        <taxon>Fungi</taxon>
        <taxon>Dikarya</taxon>
        <taxon>Basidiomycota</taxon>
        <taxon>Agaricomycotina</taxon>
        <taxon>Agaricomycetes</taxon>
        <taxon>Gloeophyllales</taxon>
        <taxon>Gloeophyllaceae</taxon>
        <taxon>Neolentinus</taxon>
    </lineage>
</organism>
<dbReference type="SMART" id="SM00220">
    <property type="entry name" value="S_TKc"/>
    <property type="match status" value="1"/>
</dbReference>
<keyword evidence="4 9" id="KW-0547">Nucleotide-binding</keyword>
<evidence type="ECO:0000256" key="1">
    <source>
        <dbReference type="ARBA" id="ARBA00012513"/>
    </source>
</evidence>
<dbReference type="PANTHER" id="PTHR47634">
    <property type="entry name" value="PROTEIN KINASE DOMAIN-CONTAINING PROTEIN-RELATED"/>
    <property type="match status" value="1"/>
</dbReference>
<dbReference type="EC" id="2.7.11.1" evidence="1"/>
<dbReference type="GO" id="GO:0004674">
    <property type="term" value="F:protein serine/threonine kinase activity"/>
    <property type="evidence" value="ECO:0007669"/>
    <property type="project" value="UniProtKB-KW"/>
</dbReference>
<dbReference type="InterPro" id="IPR011009">
    <property type="entry name" value="Kinase-like_dom_sf"/>
</dbReference>
<dbReference type="GO" id="GO:0005524">
    <property type="term" value="F:ATP binding"/>
    <property type="evidence" value="ECO:0007669"/>
    <property type="project" value="UniProtKB-UniRule"/>
</dbReference>
<keyword evidence="2" id="KW-0723">Serine/threonine-protein kinase</keyword>
<dbReference type="Proteomes" id="UP000076761">
    <property type="component" value="Unassembled WGS sequence"/>
</dbReference>
<evidence type="ECO:0000256" key="5">
    <source>
        <dbReference type="ARBA" id="ARBA00022777"/>
    </source>
</evidence>
<dbReference type="GO" id="GO:0050684">
    <property type="term" value="P:regulation of mRNA processing"/>
    <property type="evidence" value="ECO:0007669"/>
    <property type="project" value="TreeGrafter"/>
</dbReference>
<dbReference type="SUPFAM" id="SSF56112">
    <property type="entry name" value="Protein kinase-like (PK-like)"/>
    <property type="match status" value="1"/>
</dbReference>
<dbReference type="Gene3D" id="3.30.200.20">
    <property type="entry name" value="Phosphorylase Kinase, domain 1"/>
    <property type="match status" value="1"/>
</dbReference>
<dbReference type="PROSITE" id="PS00107">
    <property type="entry name" value="PROTEIN_KINASE_ATP"/>
    <property type="match status" value="1"/>
</dbReference>
<dbReference type="Gene3D" id="1.10.510.10">
    <property type="entry name" value="Transferase(Phosphotransferase) domain 1"/>
    <property type="match status" value="1"/>
</dbReference>
<evidence type="ECO:0000313" key="12">
    <source>
        <dbReference type="Proteomes" id="UP000076761"/>
    </source>
</evidence>
<protein>
    <recommendedName>
        <fullName evidence="1">non-specific serine/threonine protein kinase</fullName>
        <ecNumber evidence="1">2.7.11.1</ecNumber>
    </recommendedName>
</protein>
<dbReference type="GO" id="GO:0005634">
    <property type="term" value="C:nucleus"/>
    <property type="evidence" value="ECO:0007669"/>
    <property type="project" value="TreeGrafter"/>
</dbReference>
<dbReference type="GO" id="GO:0005737">
    <property type="term" value="C:cytoplasm"/>
    <property type="evidence" value="ECO:0007669"/>
    <property type="project" value="TreeGrafter"/>
</dbReference>
<proteinExistence type="predicted"/>
<dbReference type="InterPro" id="IPR017441">
    <property type="entry name" value="Protein_kinase_ATP_BS"/>
</dbReference>
<gene>
    <name evidence="11" type="ORF">NEOLEDRAFT_1178474</name>
</gene>
<reference evidence="11 12" key="1">
    <citation type="journal article" date="2016" name="Mol. Biol. Evol.">
        <title>Comparative Genomics of Early-Diverging Mushroom-Forming Fungi Provides Insights into the Origins of Lignocellulose Decay Capabilities.</title>
        <authorList>
            <person name="Nagy L.G."/>
            <person name="Riley R."/>
            <person name="Tritt A."/>
            <person name="Adam C."/>
            <person name="Daum C."/>
            <person name="Floudas D."/>
            <person name="Sun H."/>
            <person name="Yadav J.S."/>
            <person name="Pangilinan J."/>
            <person name="Larsson K.H."/>
            <person name="Matsuura K."/>
            <person name="Barry K."/>
            <person name="Labutti K."/>
            <person name="Kuo R."/>
            <person name="Ohm R.A."/>
            <person name="Bhattacharya S.S."/>
            <person name="Shirouzu T."/>
            <person name="Yoshinaga Y."/>
            <person name="Martin F.M."/>
            <person name="Grigoriev I.V."/>
            <person name="Hibbett D.S."/>
        </authorList>
    </citation>
    <scope>NUCLEOTIDE SEQUENCE [LARGE SCALE GENOMIC DNA]</scope>
    <source>
        <strain evidence="11 12">HHB14362 ss-1</strain>
    </source>
</reference>
<dbReference type="GO" id="GO:0000245">
    <property type="term" value="P:spliceosomal complex assembly"/>
    <property type="evidence" value="ECO:0007669"/>
    <property type="project" value="TreeGrafter"/>
</dbReference>